<reference evidence="1" key="1">
    <citation type="journal article" date="2015" name="Nature">
        <title>Complex archaea that bridge the gap between prokaryotes and eukaryotes.</title>
        <authorList>
            <person name="Spang A."/>
            <person name="Saw J.H."/>
            <person name="Jorgensen S.L."/>
            <person name="Zaremba-Niedzwiedzka K."/>
            <person name="Martijn J."/>
            <person name="Lind A.E."/>
            <person name="van Eijk R."/>
            <person name="Schleper C."/>
            <person name="Guy L."/>
            <person name="Ettema T.J."/>
        </authorList>
    </citation>
    <scope>NUCLEOTIDE SEQUENCE</scope>
</reference>
<dbReference type="AlphaFoldDB" id="A0A0F9CSR7"/>
<gene>
    <name evidence="1" type="ORF">LCGC14_2630810</name>
</gene>
<organism evidence="1">
    <name type="scientific">marine sediment metagenome</name>
    <dbReference type="NCBI Taxonomy" id="412755"/>
    <lineage>
        <taxon>unclassified sequences</taxon>
        <taxon>metagenomes</taxon>
        <taxon>ecological metagenomes</taxon>
    </lineage>
</organism>
<name>A0A0F9CSR7_9ZZZZ</name>
<accession>A0A0F9CSR7</accession>
<comment type="caution">
    <text evidence="1">The sequence shown here is derived from an EMBL/GenBank/DDBJ whole genome shotgun (WGS) entry which is preliminary data.</text>
</comment>
<evidence type="ECO:0000313" key="1">
    <source>
        <dbReference type="EMBL" id="KKK99631.1"/>
    </source>
</evidence>
<protein>
    <submittedName>
        <fullName evidence="1">Uncharacterized protein</fullName>
    </submittedName>
</protein>
<dbReference type="EMBL" id="LAZR01045122">
    <property type="protein sequence ID" value="KKK99631.1"/>
    <property type="molecule type" value="Genomic_DNA"/>
</dbReference>
<feature type="non-terminal residue" evidence="1">
    <location>
        <position position="1"/>
    </location>
</feature>
<sequence length="76" mass="7910">QAVCKASTNYRAVVVIATDTSGGIRLLTSASSTILDITGVGTHEVDFENDGINFNVQRLAGGVDMVIGSVSLKEIL</sequence>
<proteinExistence type="predicted"/>